<dbReference type="HAMAP" id="MF_01974">
    <property type="entry name" value="MetAP_1"/>
    <property type="match status" value="1"/>
</dbReference>
<dbReference type="EMBL" id="JAHOEF010000019">
    <property type="protein sequence ID" value="MBV3382489.1"/>
    <property type="molecule type" value="Genomic_DNA"/>
</dbReference>
<feature type="domain" description="Peptidase M24" evidence="8">
    <location>
        <begin position="12"/>
        <end position="239"/>
    </location>
</feature>
<keyword evidence="12" id="KW-1185">Reference proteome</keyword>
<evidence type="ECO:0000256" key="7">
    <source>
        <dbReference type="RuleBase" id="RU003653"/>
    </source>
</evidence>
<feature type="binding site" evidence="6">
    <location>
        <position position="94"/>
    </location>
    <ligand>
        <name>a divalent metal cation</name>
        <dbReference type="ChEBI" id="CHEBI:60240"/>
        <label>1</label>
    </ligand>
</feature>
<comment type="catalytic activity">
    <reaction evidence="6 7">
        <text>Release of N-terminal amino acids, preferentially methionine, from peptides and arylamides.</text>
        <dbReference type="EC" id="3.4.11.18"/>
    </reaction>
</comment>
<comment type="cofactor">
    <cofactor evidence="6">
        <name>Co(2+)</name>
        <dbReference type="ChEBI" id="CHEBI:48828"/>
    </cofactor>
    <cofactor evidence="6">
        <name>Zn(2+)</name>
        <dbReference type="ChEBI" id="CHEBI:29105"/>
    </cofactor>
    <cofactor evidence="6">
        <name>Mn(2+)</name>
        <dbReference type="ChEBI" id="CHEBI:29035"/>
    </cofactor>
    <cofactor evidence="6">
        <name>Fe(2+)</name>
        <dbReference type="ChEBI" id="CHEBI:29033"/>
    </cofactor>
    <text evidence="6">Binds 2 divalent metal cations per subunit. Has a high-affinity and a low affinity metal-binding site. The true nature of the physiological cofactor is under debate. The enzyme is active with cobalt, zinc, manganese or divalent iron ions. Most likely, methionine aminopeptidases function as mononuclear Fe(2+)-metalloproteases under physiological conditions, and the catalytically relevant metal-binding site has been assigned to the histidine-containing high-affinity site.</text>
</comment>
<dbReference type="PANTHER" id="PTHR43330">
    <property type="entry name" value="METHIONINE AMINOPEPTIDASE"/>
    <property type="match status" value="1"/>
</dbReference>
<feature type="binding site" evidence="6">
    <location>
        <position position="105"/>
    </location>
    <ligand>
        <name>a divalent metal cation</name>
        <dbReference type="ChEBI" id="CHEBI:60240"/>
        <label>1</label>
    </ligand>
</feature>
<evidence type="ECO:0000313" key="12">
    <source>
        <dbReference type="Proteomes" id="UP001197492"/>
    </source>
</evidence>
<name>A0AAW4MSX8_9FIRM</name>
<evidence type="ECO:0000313" key="10">
    <source>
        <dbReference type="EMBL" id="MBV3392549.1"/>
    </source>
</evidence>
<dbReference type="Pfam" id="PF00557">
    <property type="entry name" value="Peptidase_M24"/>
    <property type="match status" value="1"/>
</dbReference>
<evidence type="ECO:0000259" key="8">
    <source>
        <dbReference type="Pfam" id="PF00557"/>
    </source>
</evidence>
<feature type="binding site" evidence="6">
    <location>
        <position position="232"/>
    </location>
    <ligand>
        <name>a divalent metal cation</name>
        <dbReference type="ChEBI" id="CHEBI:60240"/>
        <label>1</label>
    </ligand>
</feature>
<evidence type="ECO:0000313" key="9">
    <source>
        <dbReference type="EMBL" id="MBV3382489.1"/>
    </source>
</evidence>
<dbReference type="GO" id="GO:0070006">
    <property type="term" value="F:metalloaminopeptidase activity"/>
    <property type="evidence" value="ECO:0007669"/>
    <property type="project" value="UniProtKB-UniRule"/>
</dbReference>
<evidence type="ECO:0000256" key="3">
    <source>
        <dbReference type="ARBA" id="ARBA00022670"/>
    </source>
</evidence>
<dbReference type="NCBIfam" id="TIGR00500">
    <property type="entry name" value="met_pdase_I"/>
    <property type="match status" value="1"/>
</dbReference>
<keyword evidence="5 6" id="KW-0378">Hydrolase</keyword>
<comment type="caution">
    <text evidence="9">The sequence shown here is derived from an EMBL/GenBank/DDBJ whole genome shotgun (WGS) entry which is preliminary data.</text>
</comment>
<evidence type="ECO:0000256" key="1">
    <source>
        <dbReference type="ARBA" id="ARBA00002521"/>
    </source>
</evidence>
<keyword evidence="4 6" id="KW-0479">Metal-binding</keyword>
<feature type="binding site" evidence="6">
    <location>
        <position position="168"/>
    </location>
    <ligand>
        <name>a divalent metal cation</name>
        <dbReference type="ChEBI" id="CHEBI:60240"/>
        <label>2</label>
        <note>catalytic</note>
    </ligand>
</feature>
<dbReference type="GO" id="GO:0006508">
    <property type="term" value="P:proteolysis"/>
    <property type="evidence" value="ECO:0007669"/>
    <property type="project" value="UniProtKB-KW"/>
</dbReference>
<dbReference type="PROSITE" id="PS00680">
    <property type="entry name" value="MAP_1"/>
    <property type="match status" value="1"/>
</dbReference>
<comment type="function">
    <text evidence="1 6">Removes the N-terminal methionine from nascent proteins. The N-terminal methionine is often cleaved when the second residue in the primary sequence is small and uncharged (Met-Ala-, Cys, Gly, Pro, Ser, Thr, or Val). Requires deformylation of the N(alpha)-formylated initiator methionine before it can be hydrolyzed.</text>
</comment>
<keyword evidence="3 6" id="KW-0645">Protease</keyword>
<dbReference type="GO" id="GO:0005829">
    <property type="term" value="C:cytosol"/>
    <property type="evidence" value="ECO:0007669"/>
    <property type="project" value="TreeGrafter"/>
</dbReference>
<feature type="binding site" evidence="6">
    <location>
        <position position="232"/>
    </location>
    <ligand>
        <name>a divalent metal cation</name>
        <dbReference type="ChEBI" id="CHEBI:60240"/>
        <label>2</label>
        <note>catalytic</note>
    </ligand>
</feature>
<dbReference type="CDD" id="cd01086">
    <property type="entry name" value="MetAP1"/>
    <property type="match status" value="1"/>
</dbReference>
<dbReference type="RefSeq" id="WP_022425042.1">
    <property type="nucleotide sequence ID" value="NZ_JADPAM010000018.1"/>
</dbReference>
<dbReference type="EC" id="3.4.11.18" evidence="6 7"/>
<dbReference type="PRINTS" id="PR00599">
    <property type="entry name" value="MAPEPTIDASE"/>
</dbReference>
<feature type="binding site" evidence="6">
    <location>
        <position position="201"/>
    </location>
    <ligand>
        <name>a divalent metal cation</name>
        <dbReference type="ChEBI" id="CHEBI:60240"/>
        <label>2</label>
        <note>catalytic</note>
    </ligand>
</feature>
<dbReference type="EMBL" id="JAHOEL010000020">
    <property type="protein sequence ID" value="MBV3392549.1"/>
    <property type="molecule type" value="Genomic_DNA"/>
</dbReference>
<dbReference type="InterPro" id="IPR001714">
    <property type="entry name" value="Pept_M24_MAP"/>
</dbReference>
<feature type="binding site" evidence="6">
    <location>
        <position position="77"/>
    </location>
    <ligand>
        <name>substrate</name>
    </ligand>
</feature>
<dbReference type="AlphaFoldDB" id="A0AAW4MSX8"/>
<keyword evidence="2 6" id="KW-0031">Aminopeptidase</keyword>
<dbReference type="Proteomes" id="UP001196408">
    <property type="component" value="Unassembled WGS sequence"/>
</dbReference>
<proteinExistence type="inferred from homology"/>
<sequence>MITIKDEREIDLMRHAGHVVGLVHQELAKWLKPGLTTEQVSDFCEKIIRKNGCTPSFLNLYNFPGAVCTSVNDVVVHGIPNGYVLKDGDIISVDVGACWKGYHGDSAWTFAIGNVSPQAKHLMEVCEQSLYAGLEQVKPGNRVSDISHAVQTYLESHGCSTPRDYTGHGIGTEVHEDPSIPNWGEPGRGPKLRKGMCIAVEPMAHLGKAEVKVMDDNWTVKTADHSLAAHYEHTVAITEDGYEIMTKVHKELIDFGKEER</sequence>
<dbReference type="GeneID" id="301323170"/>
<feature type="binding site" evidence="6">
    <location>
        <position position="105"/>
    </location>
    <ligand>
        <name>a divalent metal cation</name>
        <dbReference type="ChEBI" id="CHEBI:60240"/>
        <label>2</label>
        <note>catalytic</note>
    </ligand>
</feature>
<evidence type="ECO:0000256" key="2">
    <source>
        <dbReference type="ARBA" id="ARBA00022438"/>
    </source>
</evidence>
<accession>A0AAW4MSX8</accession>
<feature type="binding site" evidence="6">
    <location>
        <position position="175"/>
    </location>
    <ligand>
        <name>substrate</name>
    </ligand>
</feature>
<gene>
    <name evidence="6 9" type="primary">map</name>
    <name evidence="9" type="ORF">KSV97_04410</name>
    <name evidence="10" type="ORF">KSW06_04600</name>
</gene>
<comment type="subunit">
    <text evidence="6">Monomer.</text>
</comment>
<reference evidence="9 12" key="1">
    <citation type="submission" date="2021-06" db="EMBL/GenBank/DDBJ databases">
        <title>Collection of gut derived symbiotic bacterial strains cultured from healthy donors.</title>
        <authorList>
            <person name="Lin H."/>
            <person name="Littmann E."/>
            <person name="Pamer E.G."/>
        </authorList>
    </citation>
    <scope>NUCLEOTIDE SEQUENCE</scope>
    <source>
        <strain evidence="10 12">MSK.21.70</strain>
        <strain evidence="9">MSK.21.82</strain>
    </source>
</reference>
<dbReference type="PANTHER" id="PTHR43330:SF27">
    <property type="entry name" value="METHIONINE AMINOPEPTIDASE"/>
    <property type="match status" value="1"/>
</dbReference>
<organism evidence="9 11">
    <name type="scientific">Catenibacterium mitsuokai</name>
    <dbReference type="NCBI Taxonomy" id="100886"/>
    <lineage>
        <taxon>Bacteria</taxon>
        <taxon>Bacillati</taxon>
        <taxon>Bacillota</taxon>
        <taxon>Erysipelotrichia</taxon>
        <taxon>Erysipelotrichales</taxon>
        <taxon>Coprobacillaceae</taxon>
        <taxon>Catenibacterium</taxon>
    </lineage>
</organism>
<dbReference type="GO" id="GO:0046872">
    <property type="term" value="F:metal ion binding"/>
    <property type="evidence" value="ECO:0007669"/>
    <property type="project" value="UniProtKB-UniRule"/>
</dbReference>
<dbReference type="SUPFAM" id="SSF55920">
    <property type="entry name" value="Creatinase/aminopeptidase"/>
    <property type="match status" value="1"/>
</dbReference>
<dbReference type="Gene3D" id="3.90.230.10">
    <property type="entry name" value="Creatinase/methionine aminopeptidase superfamily"/>
    <property type="match status" value="1"/>
</dbReference>
<evidence type="ECO:0000256" key="6">
    <source>
        <dbReference type="HAMAP-Rule" id="MF_01974"/>
    </source>
</evidence>
<evidence type="ECO:0000256" key="4">
    <source>
        <dbReference type="ARBA" id="ARBA00022723"/>
    </source>
</evidence>
<evidence type="ECO:0000256" key="5">
    <source>
        <dbReference type="ARBA" id="ARBA00022801"/>
    </source>
</evidence>
<dbReference type="InterPro" id="IPR002467">
    <property type="entry name" value="Pept_M24A_MAP1"/>
</dbReference>
<dbReference type="Proteomes" id="UP001197492">
    <property type="component" value="Unassembled WGS sequence"/>
</dbReference>
<comment type="similarity">
    <text evidence="6">Belongs to the peptidase M24A family. Methionine aminopeptidase type 1 subfamily.</text>
</comment>
<dbReference type="InterPro" id="IPR000994">
    <property type="entry name" value="Pept_M24"/>
</dbReference>
<dbReference type="GO" id="GO:0004239">
    <property type="term" value="F:initiator methionyl aminopeptidase activity"/>
    <property type="evidence" value="ECO:0007669"/>
    <property type="project" value="UniProtKB-UniRule"/>
</dbReference>
<protein>
    <recommendedName>
        <fullName evidence="6 7">Methionine aminopeptidase</fullName>
        <shortName evidence="6">MAP</shortName>
        <shortName evidence="6">MetAP</shortName>
        <ecNumber evidence="6 7">3.4.11.18</ecNumber>
    </recommendedName>
    <alternativeName>
        <fullName evidence="6">Peptidase M</fullName>
    </alternativeName>
</protein>
<evidence type="ECO:0000313" key="11">
    <source>
        <dbReference type="Proteomes" id="UP001196408"/>
    </source>
</evidence>
<dbReference type="InterPro" id="IPR036005">
    <property type="entry name" value="Creatinase/aminopeptidase-like"/>
</dbReference>